<dbReference type="FunFam" id="3.40.50.300:FF:001091">
    <property type="entry name" value="Probable disease resistance protein At1g61300"/>
    <property type="match status" value="1"/>
</dbReference>
<dbReference type="InterPro" id="IPR001680">
    <property type="entry name" value="WD40_rpt"/>
</dbReference>
<accession>A0A061F3T8</accession>
<dbReference type="InParanoid" id="A0A061F3T8"/>
<evidence type="ECO:0000259" key="4">
    <source>
        <dbReference type="SMART" id="SM00382"/>
    </source>
</evidence>
<evidence type="ECO:0000313" key="6">
    <source>
        <dbReference type="Proteomes" id="UP000026915"/>
    </source>
</evidence>
<sequence>MESVADVAANLSSEAAKGAFEEGQQFVRYVSTYEQNIDKFNEKLKSLTAKRKSVQQEVDDAERSGKKIKADVEHWCKRVDEEINEREKKVKDLEGKAKKKCFFGLCPNFNSRYQCSLTAEEGARTFDDLIKQSQFNKVGYLDVPEAIVDESPNGFETFKSREKVFNDIMEAMKDVTVSMIGVYGLPGVGKTLLVNEVARQVQEVKLFDSVVTVTVAQTPVIQKIQENIAELLSLRLKDNSINVRARRLHERLKKEKTVLIVLDDIWKRLDLKEVGIPFGNQHKGCKILLTSRDRDVLLDGMKAEKTFAIDVLDNEETWNLFKKMAGDSVERAELRSIAIEVAKKCARLPLAIATVANALSNKPLYVWKDALLQLQKPCSRNLSRKFADAYLAIQLSYNHLENEELKQAFLLCSLLRRVGNIDDLLKYAIGLGLINGVDTMEEARSRLLTMVRDLKASCLLIDNNTGKLSFDMHDLVYDFAMSIASKDHHLFASHEEDVPKDWPNEETMKKCNMINLEFPSIRELPDELNCPQLVFCCMFGKDDSLEMPPNFFRQTTDLKVLGLTEKQVSSLPSSICLLTSLRTLCLDYCKLGDIAIIGELKNLEILSLLGSHFRILPKEIGRLVKLKLLDLRYCAALKIIPTGFFSTLSRLEELYMLGTFIQWEVREHANQRSSASLAELKNLSCLIALELNILDVEAMSRGLFFEEFQKLERYKILIGSYHADKCFLDAGEYSRTLILNASSLDHLGHGLKMFLKKTEALRIYGDFNIKNDSMIRFIIRDNGAVEFPQLRSLIFQGLPDLIGFCCKDLIAFSFGPSRQLMPLISAQMLLPCLETLQLSSTNIERIWHNSCYNLEKLTTLIIKDCDNLTHLLSFSLARRLVHLKCFEVSRCKSLKEIISKEEFEKKSEVKTLFPKLASLSLENLQHLIRFCPKHQNIEFPSLKSLKIENCPKLKGFIYKSTSEGRRCFSCKALFDEKVAFPSLEEIFISNLRSIEMIWQNQLSANSFLKLQRMQVIQCNNLLTIFSSNTLRAFQGLQTLQVYRCDLVEEVFEIERSNMEETRAATTHLKELVLGHLPSLKYIWKNDPQGIFTFENLQVIDVRWCLNLKNVFPASVAKVLPQLRCLSIHDCGVEEIVSMEEGLETTVTFEFNQVSFLSLWKLLELKCFYAGVHTTKWPMLKEFNVYGCGKTKILGTKHFSIVDTPNVNRQQLESQLISLDGKQAWSLDDLPTTVVLTMHQGSMVTSMDFHPLRHTLLLVGSANGEITLWELGMRQRLVTKPFKIWKVSTWGVTVGSIKFQVMTMFGDILLSVNRVTWSPDGSFVGVAFSEHLIHLYAYPGSNDLIQIIQIDAHVGGVNDLAFAHINKRLCVVTCGDDDLIKVWDPMTGQKLFNFEGHDAPVYSICPYQKQNIPLIYSTTVDGTITSSMYDGMQYKADFFAPGQGCSTILLSANSTRLFSCGTSKDGRSFLVEWYRNERIVKRIYEGFTKKSAGVVSFDIVQNQFLAAGEDSQIKFWNMDDSNLLTFIDAEGGLPSLPRVRFNKEGNLLAVTTADDGFKILANAVGLRSLRANEASSSSA</sequence>
<dbReference type="SMART" id="SM00320">
    <property type="entry name" value="WD40"/>
    <property type="match status" value="5"/>
</dbReference>
<keyword evidence="1" id="KW-0611">Plant defense</keyword>
<dbReference type="Gramene" id="EOY11578">
    <property type="protein sequence ID" value="EOY11578"/>
    <property type="gene ID" value="TCM_026718"/>
</dbReference>
<dbReference type="SMART" id="SM00382">
    <property type="entry name" value="AAA"/>
    <property type="match status" value="1"/>
</dbReference>
<dbReference type="PROSITE" id="PS50082">
    <property type="entry name" value="WD_REPEATS_2"/>
    <property type="match status" value="1"/>
</dbReference>
<dbReference type="PANTHER" id="PTHR44083:SF2">
    <property type="entry name" value="TOPLESS-RELATED PROTEIN 3"/>
    <property type="match status" value="1"/>
</dbReference>
<feature type="coiled-coil region" evidence="3">
    <location>
        <begin position="30"/>
        <end position="96"/>
    </location>
</feature>
<evidence type="ECO:0000313" key="5">
    <source>
        <dbReference type="EMBL" id="EOY11578.1"/>
    </source>
</evidence>
<keyword evidence="3" id="KW-0175">Coiled coil</keyword>
<feature type="domain" description="AAA+ ATPase" evidence="4">
    <location>
        <begin position="176"/>
        <end position="315"/>
    </location>
</feature>
<dbReference type="InterPro" id="IPR036322">
    <property type="entry name" value="WD40_repeat_dom_sf"/>
</dbReference>
<dbReference type="InterPro" id="IPR027417">
    <property type="entry name" value="P-loop_NTPase"/>
</dbReference>
<dbReference type="Gene3D" id="1.10.8.430">
    <property type="entry name" value="Helical domain of apoptotic protease-activating factors"/>
    <property type="match status" value="1"/>
</dbReference>
<organism evidence="5 6">
    <name type="scientific">Theobroma cacao</name>
    <name type="common">Cacao</name>
    <name type="synonym">Cocoa</name>
    <dbReference type="NCBI Taxonomy" id="3641"/>
    <lineage>
        <taxon>Eukaryota</taxon>
        <taxon>Viridiplantae</taxon>
        <taxon>Streptophyta</taxon>
        <taxon>Embryophyta</taxon>
        <taxon>Tracheophyta</taxon>
        <taxon>Spermatophyta</taxon>
        <taxon>Magnoliopsida</taxon>
        <taxon>eudicotyledons</taxon>
        <taxon>Gunneridae</taxon>
        <taxon>Pentapetalae</taxon>
        <taxon>rosids</taxon>
        <taxon>malvids</taxon>
        <taxon>Malvales</taxon>
        <taxon>Malvaceae</taxon>
        <taxon>Byttnerioideae</taxon>
        <taxon>Theobroma</taxon>
    </lineage>
</organism>
<gene>
    <name evidence="5" type="ORF">TCM_026718</name>
</gene>
<dbReference type="PANTHER" id="PTHR44083">
    <property type="entry name" value="TOPLESS-RELATED PROTEIN 1-RELATED"/>
    <property type="match status" value="1"/>
</dbReference>
<dbReference type="InterPro" id="IPR057135">
    <property type="entry name" value="At4g27190-like_LRR"/>
</dbReference>
<dbReference type="SUPFAM" id="SSF52540">
    <property type="entry name" value="P-loop containing nucleoside triphosphate hydrolases"/>
    <property type="match status" value="1"/>
</dbReference>
<dbReference type="Pfam" id="PF23247">
    <property type="entry name" value="LRR_RPS2"/>
    <property type="match status" value="2"/>
</dbReference>
<name>A0A061F3T8_THECC</name>
<dbReference type="Gene3D" id="2.130.10.10">
    <property type="entry name" value="YVTN repeat-like/Quinoprotein amine dehydrogenase"/>
    <property type="match status" value="2"/>
</dbReference>
<dbReference type="OMA" id="CEIANDL"/>
<protein>
    <submittedName>
        <fullName evidence="5">NB-ARC domain-containing disease resistance protein, putative</fullName>
    </submittedName>
</protein>
<dbReference type="InterPro" id="IPR002182">
    <property type="entry name" value="NB-ARC"/>
</dbReference>
<dbReference type="SUPFAM" id="SSF52058">
    <property type="entry name" value="L domain-like"/>
    <property type="match status" value="1"/>
</dbReference>
<evidence type="ECO:0000256" key="1">
    <source>
        <dbReference type="ARBA" id="ARBA00022821"/>
    </source>
</evidence>
<dbReference type="EMBL" id="CM001883">
    <property type="protein sequence ID" value="EOY11578.1"/>
    <property type="molecule type" value="Genomic_DNA"/>
</dbReference>
<dbReference type="InterPro" id="IPR042197">
    <property type="entry name" value="Apaf_helical"/>
</dbReference>
<dbReference type="PRINTS" id="PR00364">
    <property type="entry name" value="DISEASERSIST"/>
</dbReference>
<dbReference type="Gene3D" id="3.40.50.300">
    <property type="entry name" value="P-loop containing nucleotide triphosphate hydrolases"/>
    <property type="match status" value="1"/>
</dbReference>
<evidence type="ECO:0000256" key="3">
    <source>
        <dbReference type="SAM" id="Coils"/>
    </source>
</evidence>
<dbReference type="Pfam" id="PF00400">
    <property type="entry name" value="WD40"/>
    <property type="match status" value="2"/>
</dbReference>
<dbReference type="GO" id="GO:0043531">
    <property type="term" value="F:ADP binding"/>
    <property type="evidence" value="ECO:0007669"/>
    <property type="project" value="InterPro"/>
</dbReference>
<dbReference type="GO" id="GO:0006952">
    <property type="term" value="P:defense response"/>
    <property type="evidence" value="ECO:0007669"/>
    <property type="project" value="UniProtKB-KW"/>
</dbReference>
<dbReference type="eggNOG" id="KOG4658">
    <property type="taxonomic scope" value="Eukaryota"/>
</dbReference>
<feature type="repeat" description="WD" evidence="2">
    <location>
        <begin position="1349"/>
        <end position="1392"/>
    </location>
</feature>
<dbReference type="Pfam" id="PF00931">
    <property type="entry name" value="NB-ARC"/>
    <property type="match status" value="1"/>
</dbReference>
<dbReference type="Gene3D" id="3.80.10.10">
    <property type="entry name" value="Ribonuclease Inhibitor"/>
    <property type="match status" value="3"/>
</dbReference>
<proteinExistence type="predicted"/>
<dbReference type="Proteomes" id="UP000026915">
    <property type="component" value="Chromosome 5"/>
</dbReference>
<dbReference type="InterPro" id="IPR027728">
    <property type="entry name" value="Topless_fam"/>
</dbReference>
<dbReference type="eggNOG" id="KOG0266">
    <property type="taxonomic scope" value="Eukaryota"/>
</dbReference>
<evidence type="ECO:0000256" key="2">
    <source>
        <dbReference type="PROSITE-ProRule" id="PRU00221"/>
    </source>
</evidence>
<dbReference type="InterPro" id="IPR003593">
    <property type="entry name" value="AAA+_ATPase"/>
</dbReference>
<keyword evidence="2" id="KW-0853">WD repeat</keyword>
<reference evidence="5 6" key="1">
    <citation type="journal article" date="2013" name="Genome Biol.">
        <title>The genome sequence of the most widely cultivated cacao type and its use to identify candidate genes regulating pod color.</title>
        <authorList>
            <person name="Motamayor J.C."/>
            <person name="Mockaitis K."/>
            <person name="Schmutz J."/>
            <person name="Haiminen N."/>
            <person name="Iii D.L."/>
            <person name="Cornejo O."/>
            <person name="Findley S.D."/>
            <person name="Zheng P."/>
            <person name="Utro F."/>
            <person name="Royaert S."/>
            <person name="Saski C."/>
            <person name="Jenkins J."/>
            <person name="Podicheti R."/>
            <person name="Zhao M."/>
            <person name="Scheffler B.E."/>
            <person name="Stack J.C."/>
            <person name="Feltus F.A."/>
            <person name="Mustiga G.M."/>
            <person name="Amores F."/>
            <person name="Phillips W."/>
            <person name="Marelli J.P."/>
            <person name="May G.D."/>
            <person name="Shapiro H."/>
            <person name="Ma J."/>
            <person name="Bustamante C.D."/>
            <person name="Schnell R.J."/>
            <person name="Main D."/>
            <person name="Gilbert D."/>
            <person name="Parida L."/>
            <person name="Kuhn D.N."/>
        </authorList>
    </citation>
    <scope>NUCLEOTIDE SEQUENCE [LARGE SCALE GENOMIC DNA]</scope>
    <source>
        <strain evidence="6">cv. Matina 1-6</strain>
    </source>
</reference>
<dbReference type="InterPro" id="IPR015943">
    <property type="entry name" value="WD40/YVTN_repeat-like_dom_sf"/>
</dbReference>
<dbReference type="InterPro" id="IPR032675">
    <property type="entry name" value="LRR_dom_sf"/>
</dbReference>
<dbReference type="GO" id="GO:0006355">
    <property type="term" value="P:regulation of DNA-templated transcription"/>
    <property type="evidence" value="ECO:0007669"/>
    <property type="project" value="InterPro"/>
</dbReference>
<dbReference type="SUPFAM" id="SSF50978">
    <property type="entry name" value="WD40 repeat-like"/>
    <property type="match status" value="1"/>
</dbReference>
<dbReference type="HOGENOM" id="CLU_000427_5_0_1"/>
<keyword evidence="6" id="KW-1185">Reference proteome</keyword>
<dbReference type="STRING" id="3641.A0A061F3T8"/>